<dbReference type="FunFam" id="3.40.640.10:FF:000010">
    <property type="entry name" value="Phosphoserine aminotransferase"/>
    <property type="match status" value="1"/>
</dbReference>
<evidence type="ECO:0000256" key="10">
    <source>
        <dbReference type="ARBA" id="ARBA00049007"/>
    </source>
</evidence>
<evidence type="ECO:0000259" key="13">
    <source>
        <dbReference type="Pfam" id="PF00266"/>
    </source>
</evidence>
<dbReference type="AlphaFoldDB" id="A0A0S2W089"/>
<protein>
    <recommendedName>
        <fullName evidence="11">Phosphoserine aminotransferase</fullName>
        <ecNumber evidence="11">2.6.1.52</ecNumber>
    </recommendedName>
    <alternativeName>
        <fullName evidence="11">Phosphohydroxythreonine aminotransferase</fullName>
        <shortName evidence="11">PSAT</shortName>
    </alternativeName>
</protein>
<evidence type="ECO:0000256" key="7">
    <source>
        <dbReference type="ARBA" id="ARBA00022898"/>
    </source>
</evidence>
<keyword evidence="15" id="KW-1185">Reference proteome</keyword>
<dbReference type="PATRIC" id="fig|1297617.4.peg.388"/>
<comment type="subunit">
    <text evidence="11">Homodimer.</text>
</comment>
<feature type="binding site" evidence="11">
    <location>
        <position position="154"/>
    </location>
    <ligand>
        <name>pyridoxal 5'-phosphate</name>
        <dbReference type="ChEBI" id="CHEBI:597326"/>
    </ligand>
</feature>
<dbReference type="RefSeq" id="WP_058116919.1">
    <property type="nucleotide sequence ID" value="NZ_CP011307.1"/>
</dbReference>
<dbReference type="InterPro" id="IPR015424">
    <property type="entry name" value="PyrdxlP-dep_Trfase"/>
</dbReference>
<dbReference type="eggNOG" id="COG1932">
    <property type="taxonomic scope" value="Bacteria"/>
</dbReference>
<dbReference type="GO" id="GO:0004648">
    <property type="term" value="F:O-phospho-L-serine:2-oxoglutarate aminotransferase activity"/>
    <property type="evidence" value="ECO:0007669"/>
    <property type="project" value="UniProtKB-UniRule"/>
</dbReference>
<comment type="similarity">
    <text evidence="3 11">Belongs to the class-V pyridoxal-phosphate-dependent aminotransferase family. SerC subfamily.</text>
</comment>
<keyword evidence="8 11" id="KW-0718">Serine biosynthesis</keyword>
<evidence type="ECO:0000256" key="2">
    <source>
        <dbReference type="ARBA" id="ARBA00005099"/>
    </source>
</evidence>
<evidence type="ECO:0000256" key="8">
    <source>
        <dbReference type="ARBA" id="ARBA00023299"/>
    </source>
</evidence>
<organism evidence="14 15">
    <name type="scientific">Intestinimonas butyriciproducens</name>
    <dbReference type="NCBI Taxonomy" id="1297617"/>
    <lineage>
        <taxon>Bacteria</taxon>
        <taxon>Bacillati</taxon>
        <taxon>Bacillota</taxon>
        <taxon>Clostridia</taxon>
        <taxon>Eubacteriales</taxon>
        <taxon>Intestinimonas</taxon>
    </lineage>
</organism>
<comment type="caution">
    <text evidence="11">Lacks conserved residue(s) required for the propagation of feature annotation.</text>
</comment>
<dbReference type="UniPathway" id="UPA00135">
    <property type="reaction ID" value="UER00197"/>
</dbReference>
<dbReference type="PANTHER" id="PTHR43247">
    <property type="entry name" value="PHOSPHOSERINE AMINOTRANSFERASE"/>
    <property type="match status" value="1"/>
</dbReference>
<feature type="binding site" evidence="11">
    <location>
        <position position="174"/>
    </location>
    <ligand>
        <name>pyridoxal 5'-phosphate</name>
        <dbReference type="ChEBI" id="CHEBI:597326"/>
    </ligand>
</feature>
<dbReference type="InterPro" id="IPR015422">
    <property type="entry name" value="PyrdxlP-dep_Trfase_small"/>
</dbReference>
<dbReference type="FunFam" id="3.90.1150.10:FF:000006">
    <property type="entry name" value="Phosphoserine aminotransferase"/>
    <property type="match status" value="1"/>
</dbReference>
<feature type="binding site" evidence="11">
    <location>
        <position position="44"/>
    </location>
    <ligand>
        <name>L-glutamate</name>
        <dbReference type="ChEBI" id="CHEBI:29985"/>
    </ligand>
</feature>
<dbReference type="Pfam" id="PF00266">
    <property type="entry name" value="Aminotran_5"/>
    <property type="match status" value="1"/>
</dbReference>
<comment type="function">
    <text evidence="1 11">Catalyzes the reversible conversion of 3-phosphohydroxypyruvate to phosphoserine and of 3-hydroxy-2-oxo-4-phosphonooxybutanoate to phosphohydroxythreonine.</text>
</comment>
<reference evidence="14 15" key="1">
    <citation type="journal article" date="2015" name="Nat. Commun.">
        <title>Production of butyrate from lysine and the Amadori product fructoselysine by a human gut commensal.</title>
        <authorList>
            <person name="Bui T.P."/>
            <person name="Ritari J."/>
            <person name="Boeren S."/>
            <person name="de Waard P."/>
            <person name="Plugge C.M."/>
            <person name="de Vos W.M."/>
        </authorList>
    </citation>
    <scope>NUCLEOTIDE SEQUENCE [LARGE SCALE GENOMIC DNA]</scope>
    <source>
        <strain evidence="14 15">AF211</strain>
    </source>
</reference>
<evidence type="ECO:0000256" key="11">
    <source>
        <dbReference type="HAMAP-Rule" id="MF_00160"/>
    </source>
</evidence>
<dbReference type="KEGG" id="ibu:IB211_00384c"/>
<dbReference type="Gene3D" id="3.40.640.10">
    <property type="entry name" value="Type I PLP-dependent aspartate aminotransferase-like (Major domain)"/>
    <property type="match status" value="1"/>
</dbReference>
<dbReference type="InterPro" id="IPR022278">
    <property type="entry name" value="Pser_aminoTfrase"/>
</dbReference>
<accession>A0A0S2W089</accession>
<feature type="binding site" evidence="11">
    <location>
        <position position="104"/>
    </location>
    <ligand>
        <name>pyridoxal 5'-phosphate</name>
        <dbReference type="ChEBI" id="CHEBI:597326"/>
    </ligand>
</feature>
<evidence type="ECO:0000256" key="6">
    <source>
        <dbReference type="ARBA" id="ARBA00022679"/>
    </source>
</evidence>
<dbReference type="InterPro" id="IPR020578">
    <property type="entry name" value="Aminotrans_V_PyrdxlP_BS"/>
</dbReference>
<keyword evidence="6 11" id="KW-0808">Transferase</keyword>
<feature type="binding site" evidence="11">
    <location>
        <begin position="239"/>
        <end position="240"/>
    </location>
    <ligand>
        <name>pyridoxal 5'-phosphate</name>
        <dbReference type="ChEBI" id="CHEBI:597326"/>
    </ligand>
</feature>
<comment type="cofactor">
    <cofactor evidence="11">
        <name>pyridoxal 5'-phosphate</name>
        <dbReference type="ChEBI" id="CHEBI:597326"/>
    </cofactor>
    <text evidence="11">Binds 1 pyridoxal phosphate per subunit.</text>
</comment>
<keyword evidence="5 11" id="KW-0028">Amino-acid biosynthesis</keyword>
<dbReference type="STRING" id="1297617.IB211_00384c"/>
<dbReference type="EC" id="2.6.1.52" evidence="11"/>
<dbReference type="GO" id="GO:0030170">
    <property type="term" value="F:pyridoxal phosphate binding"/>
    <property type="evidence" value="ECO:0007669"/>
    <property type="project" value="UniProtKB-UniRule"/>
</dbReference>
<comment type="pathway">
    <text evidence="2 11 12">Amino-acid biosynthesis; L-serine biosynthesis; L-serine from 3-phospho-D-glycerate: step 2/3.</text>
</comment>
<feature type="binding site" evidence="11">
    <location>
        <begin position="78"/>
        <end position="79"/>
    </location>
    <ligand>
        <name>pyridoxal 5'-phosphate</name>
        <dbReference type="ChEBI" id="CHEBI:597326"/>
    </ligand>
</feature>
<comment type="catalytic activity">
    <reaction evidence="10 11 12">
        <text>O-phospho-L-serine + 2-oxoglutarate = 3-phosphooxypyruvate + L-glutamate</text>
        <dbReference type="Rhea" id="RHEA:14329"/>
        <dbReference type="ChEBI" id="CHEBI:16810"/>
        <dbReference type="ChEBI" id="CHEBI:18110"/>
        <dbReference type="ChEBI" id="CHEBI:29985"/>
        <dbReference type="ChEBI" id="CHEBI:57524"/>
        <dbReference type="EC" id="2.6.1.52"/>
    </reaction>
</comment>
<dbReference type="NCBIfam" id="NF003764">
    <property type="entry name" value="PRK05355.1"/>
    <property type="match status" value="1"/>
</dbReference>
<comment type="catalytic activity">
    <reaction evidence="9 11">
        <text>4-(phosphooxy)-L-threonine + 2-oxoglutarate = (R)-3-hydroxy-2-oxo-4-phosphooxybutanoate + L-glutamate</text>
        <dbReference type="Rhea" id="RHEA:16573"/>
        <dbReference type="ChEBI" id="CHEBI:16810"/>
        <dbReference type="ChEBI" id="CHEBI:29985"/>
        <dbReference type="ChEBI" id="CHEBI:58452"/>
        <dbReference type="ChEBI" id="CHEBI:58538"/>
        <dbReference type="EC" id="2.6.1.52"/>
    </reaction>
</comment>
<proteinExistence type="inferred from homology"/>
<evidence type="ECO:0000256" key="9">
    <source>
        <dbReference type="ARBA" id="ARBA00047630"/>
    </source>
</evidence>
<dbReference type="InterPro" id="IPR000192">
    <property type="entry name" value="Aminotrans_V_dom"/>
</dbReference>
<comment type="subcellular location">
    <subcellularLocation>
        <location evidence="11">Cytoplasm</location>
    </subcellularLocation>
</comment>
<dbReference type="PANTHER" id="PTHR43247:SF1">
    <property type="entry name" value="PHOSPHOSERINE AMINOTRANSFERASE"/>
    <property type="match status" value="1"/>
</dbReference>
<feature type="modified residue" description="N6-(pyridoxal phosphate)lysine" evidence="11">
    <location>
        <position position="198"/>
    </location>
</feature>
<dbReference type="Proteomes" id="UP000064844">
    <property type="component" value="Chromosome"/>
</dbReference>
<dbReference type="CDD" id="cd00611">
    <property type="entry name" value="PSAT_like"/>
    <property type="match status" value="1"/>
</dbReference>
<evidence type="ECO:0000256" key="3">
    <source>
        <dbReference type="ARBA" id="ARBA00006904"/>
    </source>
</evidence>
<evidence type="ECO:0000256" key="4">
    <source>
        <dbReference type="ARBA" id="ARBA00022576"/>
    </source>
</evidence>
<dbReference type="InterPro" id="IPR015421">
    <property type="entry name" value="PyrdxlP-dep_Trfase_major"/>
</dbReference>
<reference evidence="15" key="2">
    <citation type="submission" date="2015-04" db="EMBL/GenBank/DDBJ databases">
        <title>A butyrogenic pathway from the amino acid lysine in a human gut commensal.</title>
        <authorList>
            <person name="de Vos W.M."/>
            <person name="Bui N.T.P."/>
            <person name="Plugge C.M."/>
            <person name="Ritari J."/>
        </authorList>
    </citation>
    <scope>NUCLEOTIDE SEQUENCE [LARGE SCALE GENOMIC DNA]</scope>
    <source>
        <strain evidence="15">AF211</strain>
    </source>
</reference>
<dbReference type="SUPFAM" id="SSF53383">
    <property type="entry name" value="PLP-dependent transferases"/>
    <property type="match status" value="1"/>
</dbReference>
<dbReference type="EMBL" id="CP011307">
    <property type="protein sequence ID" value="ALP92779.1"/>
    <property type="molecule type" value="Genomic_DNA"/>
</dbReference>
<evidence type="ECO:0000256" key="5">
    <source>
        <dbReference type="ARBA" id="ARBA00022605"/>
    </source>
</evidence>
<evidence type="ECO:0000256" key="1">
    <source>
        <dbReference type="ARBA" id="ARBA00003483"/>
    </source>
</evidence>
<keyword evidence="11" id="KW-0963">Cytoplasm</keyword>
<keyword evidence="7 11" id="KW-0663">Pyridoxal phosphate</keyword>
<keyword evidence="4 11" id="KW-0032">Aminotransferase</keyword>
<sequence>MGKERVYNFSAGPSMLPLEVLERAGSEITNYEGSGMSVMEMSHRSKVFQKIFDDTQAKFRRLFHVPDGYHILFLQGGASTQFAAAPMNLIGSTGKADYAVTGNFSSIAYKEAKKYGAIHLAASSEDRNHTYIPAQDQLELDPEASYFYYCANNTIYGTEWQYVPDTGRVPIVCDMSSDILSRPVDVSKYGVIFAGAQKNMAPAGLTVVIVKKELAGRELPYTPLMLSYKTMIDKDSMYNTPPCWCIYMLGLVLDWLEEKGGVEGMEAIKHGKARMLYDTIDASRLFTCAVEKDSRSDMNVVFRTASEELDAKFVKESVDAGFTNLKGHRSVGGMRASIYNAMPVEGVEKLCDFIRAFDKNN</sequence>
<dbReference type="GO" id="GO:0006564">
    <property type="term" value="P:L-serine biosynthetic process"/>
    <property type="evidence" value="ECO:0007669"/>
    <property type="project" value="UniProtKB-UniRule"/>
</dbReference>
<name>A0A0S2W089_9FIRM</name>
<evidence type="ECO:0000313" key="14">
    <source>
        <dbReference type="EMBL" id="ALP92779.1"/>
    </source>
</evidence>
<dbReference type="GO" id="GO:0005737">
    <property type="term" value="C:cytoplasm"/>
    <property type="evidence" value="ECO:0007669"/>
    <property type="project" value="UniProtKB-SubCell"/>
</dbReference>
<dbReference type="PROSITE" id="PS00595">
    <property type="entry name" value="AA_TRANSFER_CLASS_5"/>
    <property type="match status" value="1"/>
</dbReference>
<feature type="binding site" evidence="11">
    <location>
        <position position="197"/>
    </location>
    <ligand>
        <name>pyridoxal 5'-phosphate</name>
        <dbReference type="ChEBI" id="CHEBI:597326"/>
    </ligand>
</feature>
<dbReference type="NCBIfam" id="TIGR01364">
    <property type="entry name" value="serC_1"/>
    <property type="match status" value="1"/>
</dbReference>
<feature type="domain" description="Aminotransferase class V" evidence="13">
    <location>
        <begin position="6"/>
        <end position="350"/>
    </location>
</feature>
<dbReference type="PIRSF" id="PIRSF000525">
    <property type="entry name" value="SerC"/>
    <property type="match status" value="1"/>
</dbReference>
<dbReference type="HAMAP" id="MF_00160">
    <property type="entry name" value="SerC_aminotrans_5"/>
    <property type="match status" value="1"/>
</dbReference>
<evidence type="ECO:0000256" key="12">
    <source>
        <dbReference type="RuleBase" id="RU004505"/>
    </source>
</evidence>
<dbReference type="Gene3D" id="3.90.1150.10">
    <property type="entry name" value="Aspartate Aminotransferase, domain 1"/>
    <property type="match status" value="1"/>
</dbReference>
<gene>
    <name evidence="11" type="primary">serC</name>
    <name evidence="14" type="ORF">IB211_00384c</name>
</gene>
<evidence type="ECO:0000313" key="15">
    <source>
        <dbReference type="Proteomes" id="UP000064844"/>
    </source>
</evidence>